<reference evidence="1 2" key="1">
    <citation type="submission" date="2021-06" db="EMBL/GenBank/DDBJ databases">
        <authorList>
            <person name="Kallberg Y."/>
            <person name="Tangrot J."/>
            <person name="Rosling A."/>
        </authorList>
    </citation>
    <scope>NUCLEOTIDE SEQUENCE [LARGE SCALE GENOMIC DNA]</scope>
    <source>
        <strain evidence="1 2">120-4 pot B 10/14</strain>
    </source>
</reference>
<comment type="caution">
    <text evidence="1">The sequence shown here is derived from an EMBL/GenBank/DDBJ whole genome shotgun (WGS) entry which is preliminary data.</text>
</comment>
<gene>
    <name evidence="1" type="ORF">GMARGA_LOCUS22300</name>
</gene>
<organism evidence="1 2">
    <name type="scientific">Gigaspora margarita</name>
    <dbReference type="NCBI Taxonomy" id="4874"/>
    <lineage>
        <taxon>Eukaryota</taxon>
        <taxon>Fungi</taxon>
        <taxon>Fungi incertae sedis</taxon>
        <taxon>Mucoromycota</taxon>
        <taxon>Glomeromycotina</taxon>
        <taxon>Glomeromycetes</taxon>
        <taxon>Diversisporales</taxon>
        <taxon>Gigasporaceae</taxon>
        <taxon>Gigaspora</taxon>
    </lineage>
</organism>
<keyword evidence="2" id="KW-1185">Reference proteome</keyword>
<evidence type="ECO:0000313" key="2">
    <source>
        <dbReference type="Proteomes" id="UP000789901"/>
    </source>
</evidence>
<name>A0ABN7VT33_GIGMA</name>
<protein>
    <submittedName>
        <fullName evidence="1">5728_t:CDS:1</fullName>
    </submittedName>
</protein>
<feature type="non-terminal residue" evidence="1">
    <location>
        <position position="1"/>
    </location>
</feature>
<evidence type="ECO:0000313" key="1">
    <source>
        <dbReference type="EMBL" id="CAG8796996.1"/>
    </source>
</evidence>
<proteinExistence type="predicted"/>
<dbReference type="Proteomes" id="UP000789901">
    <property type="component" value="Unassembled WGS sequence"/>
</dbReference>
<dbReference type="EMBL" id="CAJVQB010021419">
    <property type="protein sequence ID" value="CAG8796996.1"/>
    <property type="molecule type" value="Genomic_DNA"/>
</dbReference>
<sequence>EAKVEKDNKNSLLVEDSDASFAPTNIYQDRIGVTRDQQKKNNKHAILPQSIELQEQGRNREIWSDA</sequence>
<accession>A0ABN7VT33</accession>